<comment type="caution">
    <text evidence="1">The sequence shown here is derived from an EMBL/GenBank/DDBJ whole genome shotgun (WGS) entry which is preliminary data.</text>
</comment>
<dbReference type="Pfam" id="PF13177">
    <property type="entry name" value="DNA_pol3_delta2"/>
    <property type="match status" value="1"/>
</dbReference>
<sequence>MEATEIIAQANTQQPQLIRQFKQAVVSDQLAHAFLFVGPQGRGQKLVADWLAMRLMCEHPTADGEPDGVCSQCLRIANGNHPDVIDLKPDGHSIKIDQVRFLKDEFTKTAVEGRRKIFVIEGADTMTASAANGLLKFIEEPVGEQTAILLAENRQQILPTVISRTQVVDFPNLGQEMYTRQLQELGYTDTNIALAAELTDSLPVAETWLADDWFNQSVITISEITGKLLQLDVEAFNLVQTDIMKLSSGTSSHQLLVHMLAAAWRDVILSASNALDTPHFKQSHEWGQYAQRYPMAKLLAVQRIIFTANETLAMNVNLQTTMESVILESQFELGGK</sequence>
<accession>A0A288Q856</accession>
<dbReference type="OrthoDB" id="9810148at2"/>
<keyword evidence="2" id="KW-1185">Reference proteome</keyword>
<dbReference type="EMBL" id="QRAS01000002">
    <property type="protein sequence ID" value="RDL06586.1"/>
    <property type="molecule type" value="Genomic_DNA"/>
</dbReference>
<evidence type="ECO:0000313" key="2">
    <source>
        <dbReference type="Proteomes" id="UP000254912"/>
    </source>
</evidence>
<dbReference type="KEGG" id="wso:WSWS_00087"/>
<evidence type="ECO:0000313" key="1">
    <source>
        <dbReference type="EMBL" id="RDL06586.1"/>
    </source>
</evidence>
<reference evidence="1 2" key="1">
    <citation type="submission" date="2018-07" db="EMBL/GenBank/DDBJ databases">
        <title>Genomic Encyclopedia of Type Strains, Phase III (KMG-III): the genomes of soil and plant-associated and newly described type strains.</title>
        <authorList>
            <person name="Whitman W."/>
        </authorList>
    </citation>
    <scope>NUCLEOTIDE SEQUENCE [LARGE SCALE GENOMIC DNA]</scope>
    <source>
        <strain evidence="1 2">CECT 7031</strain>
    </source>
</reference>
<dbReference type="GO" id="GO:0006261">
    <property type="term" value="P:DNA-templated DNA replication"/>
    <property type="evidence" value="ECO:0007669"/>
    <property type="project" value="TreeGrafter"/>
</dbReference>
<name>A0A288Q856_9LACO</name>
<dbReference type="NCBIfam" id="TIGR00678">
    <property type="entry name" value="holB"/>
    <property type="match status" value="1"/>
</dbReference>
<protein>
    <submittedName>
        <fullName evidence="1">DNA polymerase III delta prime subunit</fullName>
    </submittedName>
</protein>
<gene>
    <name evidence="1" type="ORF">DFP99_0965</name>
</gene>
<dbReference type="Proteomes" id="UP000254912">
    <property type="component" value="Unassembled WGS sequence"/>
</dbReference>
<dbReference type="GO" id="GO:0003887">
    <property type="term" value="F:DNA-directed DNA polymerase activity"/>
    <property type="evidence" value="ECO:0007669"/>
    <property type="project" value="InterPro"/>
</dbReference>
<dbReference type="RefSeq" id="WP_070229411.1">
    <property type="nucleotide sequence ID" value="NZ_BJYO01000003.1"/>
</dbReference>
<proteinExistence type="predicted"/>
<dbReference type="FunFam" id="3.40.50.300:FF:001255">
    <property type="entry name" value="DNA polymerase III subunit delta"/>
    <property type="match status" value="1"/>
</dbReference>
<dbReference type="SUPFAM" id="SSF52540">
    <property type="entry name" value="P-loop containing nucleoside triphosphate hydrolases"/>
    <property type="match status" value="1"/>
</dbReference>
<dbReference type="GeneID" id="94545300"/>
<dbReference type="GO" id="GO:0008408">
    <property type="term" value="F:3'-5' exonuclease activity"/>
    <property type="evidence" value="ECO:0007669"/>
    <property type="project" value="InterPro"/>
</dbReference>
<dbReference type="Gene3D" id="3.40.50.300">
    <property type="entry name" value="P-loop containing nucleotide triphosphate hydrolases"/>
    <property type="match status" value="1"/>
</dbReference>
<dbReference type="InterPro" id="IPR027417">
    <property type="entry name" value="P-loop_NTPase"/>
</dbReference>
<dbReference type="InterPro" id="IPR050238">
    <property type="entry name" value="DNA_Rep/Repair_Clamp_Loader"/>
</dbReference>
<dbReference type="PANTHER" id="PTHR11669:SF8">
    <property type="entry name" value="DNA POLYMERASE III SUBUNIT DELTA"/>
    <property type="match status" value="1"/>
</dbReference>
<dbReference type="InterPro" id="IPR004622">
    <property type="entry name" value="DNA_pol_HolB"/>
</dbReference>
<dbReference type="AlphaFoldDB" id="A0A288Q856"/>
<dbReference type="PANTHER" id="PTHR11669">
    <property type="entry name" value="REPLICATION FACTOR C / DNA POLYMERASE III GAMMA-TAU SUBUNIT"/>
    <property type="match status" value="1"/>
</dbReference>
<organism evidence="1 2">
    <name type="scientific">Weissella soli</name>
    <dbReference type="NCBI Taxonomy" id="155866"/>
    <lineage>
        <taxon>Bacteria</taxon>
        <taxon>Bacillati</taxon>
        <taxon>Bacillota</taxon>
        <taxon>Bacilli</taxon>
        <taxon>Lactobacillales</taxon>
        <taxon>Lactobacillaceae</taxon>
        <taxon>Weissella</taxon>
    </lineage>
</organism>